<feature type="compositionally biased region" description="Pro residues" evidence="1">
    <location>
        <begin position="175"/>
        <end position="187"/>
    </location>
</feature>
<feature type="compositionally biased region" description="Low complexity" evidence="1">
    <location>
        <begin position="165"/>
        <end position="174"/>
    </location>
</feature>
<evidence type="ECO:0000256" key="2">
    <source>
        <dbReference type="SAM" id="SignalP"/>
    </source>
</evidence>
<feature type="compositionally biased region" description="Low complexity" evidence="1">
    <location>
        <begin position="85"/>
        <end position="113"/>
    </location>
</feature>
<name>A0AAD6V720_9AGAR</name>
<accession>A0AAD6V720</accession>
<sequence>MARSISSLISLVLLLASVGAAPAPAPAADPASSASDYGYGHGPASKSLSDTVSSIDTASASDSAIATASASGILSDASLGAGPSSAAYPASSDSYPAPSDSYAAPSDSYAAPSHTHSGSHGAHPSDSYSPDSCSDGPSAGPTGTALPPVPVSSDGGYSYRHGHGPSSAALTASAPPCPCASAPPEPEPCSESNGGVGPSASASAPVPLESDSASDYGPSLGLSASASAGPSDSASASVLLPSADSTLLGGSSASASASGPTSASASISQPVKPVNRHDGLAILTGVPFKSKPGASSATLNWTGRVGSKATMLGHNKKIPGGADPIIHSWIEISIGSPRDARDVHVDLFVGGYPLQSMACCGSSFSNKELSKIDRHLPPGGRSYPLASRVDESHITLCRPYSLTRDFKGACQWDALIPSAKGPRPASQSKSDWLGPIMVSVQVVTASVGVLPFPYVKGVLETVKTVLEAVEKVKKNRDTLKELCEDIAEITSIVQAKLSAYGYNVVEEMVCPCKEFDM</sequence>
<evidence type="ECO:0000313" key="3">
    <source>
        <dbReference type="EMBL" id="KAJ7204187.1"/>
    </source>
</evidence>
<feature type="signal peptide" evidence="2">
    <location>
        <begin position="1"/>
        <end position="20"/>
    </location>
</feature>
<keyword evidence="4" id="KW-1185">Reference proteome</keyword>
<feature type="compositionally biased region" description="Low complexity" evidence="1">
    <location>
        <begin position="249"/>
        <end position="268"/>
    </location>
</feature>
<feature type="chain" id="PRO_5042292845" evidence="2">
    <location>
        <begin position="21"/>
        <end position="517"/>
    </location>
</feature>
<dbReference type="AlphaFoldDB" id="A0AAD6V720"/>
<proteinExistence type="predicted"/>
<evidence type="ECO:0000313" key="4">
    <source>
        <dbReference type="Proteomes" id="UP001219525"/>
    </source>
</evidence>
<feature type="region of interest" description="Disordered" evidence="1">
    <location>
        <begin position="25"/>
        <end position="50"/>
    </location>
</feature>
<dbReference type="EMBL" id="JARJCW010000048">
    <property type="protein sequence ID" value="KAJ7204187.1"/>
    <property type="molecule type" value="Genomic_DNA"/>
</dbReference>
<dbReference type="Proteomes" id="UP001219525">
    <property type="component" value="Unassembled WGS sequence"/>
</dbReference>
<reference evidence="3" key="1">
    <citation type="submission" date="2023-03" db="EMBL/GenBank/DDBJ databases">
        <title>Massive genome expansion in bonnet fungi (Mycena s.s.) driven by repeated elements and novel gene families across ecological guilds.</title>
        <authorList>
            <consortium name="Lawrence Berkeley National Laboratory"/>
            <person name="Harder C.B."/>
            <person name="Miyauchi S."/>
            <person name="Viragh M."/>
            <person name="Kuo A."/>
            <person name="Thoen E."/>
            <person name="Andreopoulos B."/>
            <person name="Lu D."/>
            <person name="Skrede I."/>
            <person name="Drula E."/>
            <person name="Henrissat B."/>
            <person name="Morin E."/>
            <person name="Kohler A."/>
            <person name="Barry K."/>
            <person name="LaButti K."/>
            <person name="Morin E."/>
            <person name="Salamov A."/>
            <person name="Lipzen A."/>
            <person name="Mereny Z."/>
            <person name="Hegedus B."/>
            <person name="Baldrian P."/>
            <person name="Stursova M."/>
            <person name="Weitz H."/>
            <person name="Taylor A."/>
            <person name="Grigoriev I.V."/>
            <person name="Nagy L.G."/>
            <person name="Martin F."/>
            <person name="Kauserud H."/>
        </authorList>
    </citation>
    <scope>NUCLEOTIDE SEQUENCE</scope>
    <source>
        <strain evidence="3">9144</strain>
    </source>
</reference>
<feature type="compositionally biased region" description="Low complexity" evidence="1">
    <location>
        <begin position="124"/>
        <end position="138"/>
    </location>
</feature>
<feature type="region of interest" description="Disordered" evidence="1">
    <location>
        <begin position="249"/>
        <end position="271"/>
    </location>
</feature>
<feature type="region of interest" description="Disordered" evidence="1">
    <location>
        <begin position="85"/>
        <end position="217"/>
    </location>
</feature>
<protein>
    <submittedName>
        <fullName evidence="3">Uncharacterized protein</fullName>
    </submittedName>
</protein>
<feature type="compositionally biased region" description="Low complexity" evidence="1">
    <location>
        <begin position="25"/>
        <end position="38"/>
    </location>
</feature>
<evidence type="ECO:0000256" key="1">
    <source>
        <dbReference type="SAM" id="MobiDB-lite"/>
    </source>
</evidence>
<keyword evidence="2" id="KW-0732">Signal</keyword>
<comment type="caution">
    <text evidence="3">The sequence shown here is derived from an EMBL/GenBank/DDBJ whole genome shotgun (WGS) entry which is preliminary data.</text>
</comment>
<organism evidence="3 4">
    <name type="scientific">Mycena pura</name>
    <dbReference type="NCBI Taxonomy" id="153505"/>
    <lineage>
        <taxon>Eukaryota</taxon>
        <taxon>Fungi</taxon>
        <taxon>Dikarya</taxon>
        <taxon>Basidiomycota</taxon>
        <taxon>Agaricomycotina</taxon>
        <taxon>Agaricomycetes</taxon>
        <taxon>Agaricomycetidae</taxon>
        <taxon>Agaricales</taxon>
        <taxon>Marasmiineae</taxon>
        <taxon>Mycenaceae</taxon>
        <taxon>Mycena</taxon>
    </lineage>
</organism>
<gene>
    <name evidence="3" type="ORF">GGX14DRAFT_398493</name>
</gene>